<dbReference type="Proteomes" id="UP000681720">
    <property type="component" value="Unassembled WGS sequence"/>
</dbReference>
<evidence type="ECO:0000313" key="2">
    <source>
        <dbReference type="Proteomes" id="UP000681720"/>
    </source>
</evidence>
<name>A0A8S2YCE6_9BILA</name>
<dbReference type="InterPro" id="IPR043504">
    <property type="entry name" value="Peptidase_S1_PA_chymotrypsin"/>
</dbReference>
<reference evidence="1" key="1">
    <citation type="submission" date="2021-02" db="EMBL/GenBank/DDBJ databases">
        <authorList>
            <person name="Nowell W R."/>
        </authorList>
    </citation>
    <scope>NUCLEOTIDE SEQUENCE</scope>
</reference>
<dbReference type="Gene3D" id="2.40.10.10">
    <property type="entry name" value="Trypsin-like serine proteases"/>
    <property type="match status" value="1"/>
</dbReference>
<dbReference type="EMBL" id="CAJOBJ010092434">
    <property type="protein sequence ID" value="CAF4549454.1"/>
    <property type="molecule type" value="Genomic_DNA"/>
</dbReference>
<proteinExistence type="predicted"/>
<evidence type="ECO:0000313" key="1">
    <source>
        <dbReference type="EMBL" id="CAF4549454.1"/>
    </source>
</evidence>
<dbReference type="AlphaFoldDB" id="A0A8S2YCE6"/>
<organism evidence="1 2">
    <name type="scientific">Rotaria magnacalcarata</name>
    <dbReference type="NCBI Taxonomy" id="392030"/>
    <lineage>
        <taxon>Eukaryota</taxon>
        <taxon>Metazoa</taxon>
        <taxon>Spiralia</taxon>
        <taxon>Gnathifera</taxon>
        <taxon>Rotifera</taxon>
        <taxon>Eurotatoria</taxon>
        <taxon>Bdelloidea</taxon>
        <taxon>Philodinida</taxon>
        <taxon>Philodinidae</taxon>
        <taxon>Rotaria</taxon>
    </lineage>
</organism>
<protein>
    <recommendedName>
        <fullName evidence="3">Serine protease</fullName>
    </recommendedName>
</protein>
<gene>
    <name evidence="1" type="ORF">GIL414_LOCUS36774</name>
</gene>
<accession>A0A8S2YCE6</accession>
<dbReference type="Pfam" id="PF13365">
    <property type="entry name" value="Trypsin_2"/>
    <property type="match status" value="1"/>
</dbReference>
<dbReference type="InterPro" id="IPR009003">
    <property type="entry name" value="Peptidase_S1_PA"/>
</dbReference>
<comment type="caution">
    <text evidence="1">The sequence shown here is derived from an EMBL/GenBank/DDBJ whole genome shotgun (WGS) entry which is preliminary data.</text>
</comment>
<evidence type="ECO:0008006" key="3">
    <source>
        <dbReference type="Google" id="ProtNLM"/>
    </source>
</evidence>
<feature type="non-terminal residue" evidence="1">
    <location>
        <position position="1"/>
    </location>
</feature>
<dbReference type="SUPFAM" id="SSF50494">
    <property type="entry name" value="Trypsin-like serine proteases"/>
    <property type="match status" value="1"/>
</dbReference>
<sequence length="369" mass="41942">ISLLVMATELNSLSSSEERQVGLHRINQIPKYYSSERAFFNVEKNSFERTYPYVNDGSNWQLFLPNMNSESDIMSSLLAARKFVVRIGILYAHESSATIFYGTGLLLTDRFVLTCSHNFDVVEWGQEKVSHSKINICLCDPADESLFSIPNPSPLLIEAKLVRRGLCADKISDYDYTRSSSTDLALLELTKSATHLEKNACFNLKLTPSSFLSNKYAINSKLYLIGYNGELKDYDDLTPYKYLNDFPNLSVDKLNLYHNVNYKSVSVGRLINPCMTDRYGAHDCTTLPGSSGSLMIDSNGKFIGLHIGVTNSRRGKKDEMFFTEETFNRFIPIYSKEFRDFINETILPSIHNDTLLKNWTDVSTQDMND</sequence>